<dbReference type="AlphaFoldDB" id="A0A1H6G6A3"/>
<feature type="compositionally biased region" description="Basic and acidic residues" evidence="1">
    <location>
        <begin position="105"/>
        <end position="116"/>
    </location>
</feature>
<evidence type="ECO:0000313" key="3">
    <source>
        <dbReference type="Proteomes" id="UP000199112"/>
    </source>
</evidence>
<keyword evidence="3" id="KW-1185">Reference proteome</keyword>
<evidence type="ECO:0008006" key="4">
    <source>
        <dbReference type="Google" id="ProtNLM"/>
    </source>
</evidence>
<accession>A0A1H6G6A3</accession>
<dbReference type="RefSeq" id="WP_090508243.1">
    <property type="nucleotide sequence ID" value="NZ_FNWL01000005.1"/>
</dbReference>
<dbReference type="Gene3D" id="3.40.30.10">
    <property type="entry name" value="Glutaredoxin"/>
    <property type="match status" value="1"/>
</dbReference>
<feature type="region of interest" description="Disordered" evidence="1">
    <location>
        <begin position="94"/>
        <end position="123"/>
    </location>
</feature>
<gene>
    <name evidence="2" type="ORF">SAMN04487967_3514</name>
</gene>
<protein>
    <recommendedName>
        <fullName evidence="4">(2Fe-2S) ferredoxin</fullName>
    </recommendedName>
</protein>
<proteinExistence type="predicted"/>
<dbReference type="InterPro" id="IPR036249">
    <property type="entry name" value="Thioredoxin-like_sf"/>
</dbReference>
<dbReference type="SUPFAM" id="SSF52833">
    <property type="entry name" value="Thioredoxin-like"/>
    <property type="match status" value="1"/>
</dbReference>
<dbReference type="OrthoDB" id="198458at2157"/>
<sequence>MQRQTDRQRDRLAAQVFVCTNARDSEYACCADVGGQETLEAVKSWLRERNAFWSPISVTETGCLGLCSEEGTAIAIHPRNEWYSDVTPEDVPTLLENEFGPDAQRVSRESERHAPTDDTTAAE</sequence>
<dbReference type="EMBL" id="FNWL01000005">
    <property type="protein sequence ID" value="SEH17988.1"/>
    <property type="molecule type" value="Genomic_DNA"/>
</dbReference>
<organism evidence="2 3">
    <name type="scientific">Natronorubrum sediminis</name>
    <dbReference type="NCBI Taxonomy" id="640943"/>
    <lineage>
        <taxon>Archaea</taxon>
        <taxon>Methanobacteriati</taxon>
        <taxon>Methanobacteriota</taxon>
        <taxon>Stenosarchaea group</taxon>
        <taxon>Halobacteria</taxon>
        <taxon>Halobacteriales</taxon>
        <taxon>Natrialbaceae</taxon>
        <taxon>Natronorubrum</taxon>
    </lineage>
</organism>
<name>A0A1H6G6A3_9EURY</name>
<dbReference type="Proteomes" id="UP000199112">
    <property type="component" value="Unassembled WGS sequence"/>
</dbReference>
<evidence type="ECO:0000313" key="2">
    <source>
        <dbReference type="EMBL" id="SEH17988.1"/>
    </source>
</evidence>
<reference evidence="3" key="1">
    <citation type="submission" date="2016-10" db="EMBL/GenBank/DDBJ databases">
        <authorList>
            <person name="Varghese N."/>
            <person name="Submissions S."/>
        </authorList>
    </citation>
    <scope>NUCLEOTIDE SEQUENCE [LARGE SCALE GENOMIC DNA]</scope>
    <source>
        <strain evidence="3">CGMCC 1.8981</strain>
    </source>
</reference>
<dbReference type="CDD" id="cd02980">
    <property type="entry name" value="TRX_Fd_family"/>
    <property type="match status" value="1"/>
</dbReference>
<evidence type="ECO:0000256" key="1">
    <source>
        <dbReference type="SAM" id="MobiDB-lite"/>
    </source>
</evidence>